<dbReference type="SUPFAM" id="SSF46785">
    <property type="entry name" value="Winged helix' DNA-binding domain"/>
    <property type="match status" value="1"/>
</dbReference>
<evidence type="ECO:0000313" key="2">
    <source>
        <dbReference type="EMBL" id="MBB4674895.1"/>
    </source>
</evidence>
<evidence type="ECO:0000259" key="1">
    <source>
        <dbReference type="PROSITE" id="PS50995"/>
    </source>
</evidence>
<dbReference type="GO" id="GO:0003677">
    <property type="term" value="F:DNA binding"/>
    <property type="evidence" value="ECO:0007669"/>
    <property type="project" value="UniProtKB-KW"/>
</dbReference>
<dbReference type="EMBL" id="JACHMH010000001">
    <property type="protein sequence ID" value="MBB4674895.1"/>
    <property type="molecule type" value="Genomic_DNA"/>
</dbReference>
<dbReference type="Gene3D" id="1.10.10.10">
    <property type="entry name" value="Winged helix-like DNA-binding domain superfamily/Winged helix DNA-binding domain"/>
    <property type="match status" value="1"/>
</dbReference>
<dbReference type="AlphaFoldDB" id="A0A7W7C5H6"/>
<dbReference type="GO" id="GO:0003700">
    <property type="term" value="F:DNA-binding transcription factor activity"/>
    <property type="evidence" value="ECO:0007669"/>
    <property type="project" value="InterPro"/>
</dbReference>
<dbReference type="PANTHER" id="PTHR39515">
    <property type="entry name" value="CONSERVED PROTEIN"/>
    <property type="match status" value="1"/>
</dbReference>
<dbReference type="InterPro" id="IPR036390">
    <property type="entry name" value="WH_DNA-bd_sf"/>
</dbReference>
<dbReference type="PANTHER" id="PTHR39515:SF2">
    <property type="entry name" value="HTH-TYPE TRANSCRIPTIONAL REGULATOR RV0880"/>
    <property type="match status" value="1"/>
</dbReference>
<comment type="caution">
    <text evidence="2">The sequence shown here is derived from an EMBL/GenBank/DDBJ whole genome shotgun (WGS) entry which is preliminary data.</text>
</comment>
<dbReference type="InterPro" id="IPR000835">
    <property type="entry name" value="HTH_MarR-typ"/>
</dbReference>
<dbReference type="InterPro" id="IPR036388">
    <property type="entry name" value="WH-like_DNA-bd_sf"/>
</dbReference>
<dbReference type="PROSITE" id="PS50995">
    <property type="entry name" value="HTH_MARR_2"/>
    <property type="match status" value="1"/>
</dbReference>
<dbReference type="Pfam" id="PF01047">
    <property type="entry name" value="MarR"/>
    <property type="match status" value="1"/>
</dbReference>
<dbReference type="Proteomes" id="UP000533598">
    <property type="component" value="Unassembled WGS sequence"/>
</dbReference>
<protein>
    <submittedName>
        <fullName evidence="2">DNA-binding MarR family transcriptional regulator</fullName>
    </submittedName>
</protein>
<gene>
    <name evidence="2" type="ORF">HNR67_001013</name>
</gene>
<dbReference type="SMART" id="SM00347">
    <property type="entry name" value="HTH_MARR"/>
    <property type="match status" value="1"/>
</dbReference>
<dbReference type="RefSeq" id="WP_312986470.1">
    <property type="nucleotide sequence ID" value="NZ_BAAAUI010000018.1"/>
</dbReference>
<name>A0A7W7C5H6_9PSEU</name>
<keyword evidence="3" id="KW-1185">Reference proteome</keyword>
<sequence>MPTRYIKIDSLARELCPLVFRLYYVVRRETPQHQLTLTQASVLATLAAGGAARMSVLAEREGVRMPSMTDVIARLERLGLASRLPDPADRRAVLAEATEDGTRLIAELVRAREEFLGRRLAGLAAADQAAIAAALPALRRLLAVS</sequence>
<feature type="domain" description="HTH marR-type" evidence="1">
    <location>
        <begin position="8"/>
        <end position="143"/>
    </location>
</feature>
<keyword evidence="2" id="KW-0238">DNA-binding</keyword>
<organism evidence="2 3">
    <name type="scientific">Crossiella cryophila</name>
    <dbReference type="NCBI Taxonomy" id="43355"/>
    <lineage>
        <taxon>Bacteria</taxon>
        <taxon>Bacillati</taxon>
        <taxon>Actinomycetota</taxon>
        <taxon>Actinomycetes</taxon>
        <taxon>Pseudonocardiales</taxon>
        <taxon>Pseudonocardiaceae</taxon>
        <taxon>Crossiella</taxon>
    </lineage>
</organism>
<proteinExistence type="predicted"/>
<reference evidence="2 3" key="1">
    <citation type="submission" date="2020-08" db="EMBL/GenBank/DDBJ databases">
        <title>Sequencing the genomes of 1000 actinobacteria strains.</title>
        <authorList>
            <person name="Klenk H.-P."/>
        </authorList>
    </citation>
    <scope>NUCLEOTIDE SEQUENCE [LARGE SCALE GENOMIC DNA]</scope>
    <source>
        <strain evidence="2 3">DSM 44230</strain>
    </source>
</reference>
<evidence type="ECO:0000313" key="3">
    <source>
        <dbReference type="Proteomes" id="UP000533598"/>
    </source>
</evidence>
<accession>A0A7W7C5H6</accession>
<dbReference type="InterPro" id="IPR052526">
    <property type="entry name" value="HTH-type_Bedaq_tolerance"/>
</dbReference>